<feature type="region of interest" description="Disordered" evidence="1">
    <location>
        <begin position="146"/>
        <end position="219"/>
    </location>
</feature>
<sequence length="307" mass="35348">MNRELQRREVQFLAIVQSFVETSSTAEFIKFSAISSDSFKANLRAVVKEKFKHDIFGGAHDVFYLDDKIEVKLNLLGDMNDFLLWIGCFFDDQLLHLTFKLRLVIRMKNKPQDRQNQATFTSEQGEQLCRTRVDLTPTRLSQNILPTSSLSITESRSSEPPKYEDAVTKSMKPLISNSPLFKPEPSAPQQNSNNDSDDDMEITLQPLEPKKTGLSINKKSSEEGPKLEIIKNELQQVEELEAVVFPDKMLEEINTCTNGEMDKINIIRQFLDLEDEPASYFKEIANLMKLLILFKKCDWNLDRVMEE</sequence>
<evidence type="ECO:0000313" key="3">
    <source>
        <dbReference type="Proteomes" id="UP000001307"/>
    </source>
</evidence>
<name>E4X8X2_OIKDI</name>
<dbReference type="OrthoDB" id="10503010at2759"/>
<proteinExistence type="predicted"/>
<dbReference type="Proteomes" id="UP000001307">
    <property type="component" value="Unassembled WGS sequence"/>
</dbReference>
<keyword evidence="3" id="KW-1185">Reference proteome</keyword>
<evidence type="ECO:0000313" key="2">
    <source>
        <dbReference type="EMBL" id="CBY18900.1"/>
    </source>
</evidence>
<dbReference type="AlphaFoldDB" id="E4X8X2"/>
<feature type="compositionally biased region" description="Basic and acidic residues" evidence="1">
    <location>
        <begin position="156"/>
        <end position="167"/>
    </location>
</feature>
<gene>
    <name evidence="2" type="ORF">GSOID_T00004318001</name>
</gene>
<reference evidence="2" key="1">
    <citation type="journal article" date="2010" name="Science">
        <title>Plasticity of animal genome architecture unmasked by rapid evolution of a pelagic tunicate.</title>
        <authorList>
            <person name="Denoeud F."/>
            <person name="Henriet S."/>
            <person name="Mungpakdee S."/>
            <person name="Aury J.M."/>
            <person name="Da Silva C."/>
            <person name="Brinkmann H."/>
            <person name="Mikhaleva J."/>
            <person name="Olsen L.C."/>
            <person name="Jubin C."/>
            <person name="Canestro C."/>
            <person name="Bouquet J.M."/>
            <person name="Danks G."/>
            <person name="Poulain J."/>
            <person name="Campsteijn C."/>
            <person name="Adamski M."/>
            <person name="Cross I."/>
            <person name="Yadetie F."/>
            <person name="Muffato M."/>
            <person name="Louis A."/>
            <person name="Butcher S."/>
            <person name="Tsagkogeorga G."/>
            <person name="Konrad A."/>
            <person name="Singh S."/>
            <person name="Jensen M.F."/>
            <person name="Cong E.H."/>
            <person name="Eikeseth-Otteraa H."/>
            <person name="Noel B."/>
            <person name="Anthouard V."/>
            <person name="Porcel B.M."/>
            <person name="Kachouri-Lafond R."/>
            <person name="Nishino A."/>
            <person name="Ugolini M."/>
            <person name="Chourrout P."/>
            <person name="Nishida H."/>
            <person name="Aasland R."/>
            <person name="Huzurbazar S."/>
            <person name="Westhof E."/>
            <person name="Delsuc F."/>
            <person name="Lehrach H."/>
            <person name="Reinhardt R."/>
            <person name="Weissenbach J."/>
            <person name="Roy S.W."/>
            <person name="Artiguenave F."/>
            <person name="Postlethwait J.H."/>
            <person name="Manak J.R."/>
            <person name="Thompson E.M."/>
            <person name="Jaillon O."/>
            <person name="Du Pasquier L."/>
            <person name="Boudinot P."/>
            <person name="Liberles D.A."/>
            <person name="Volff J.N."/>
            <person name="Philippe H."/>
            <person name="Lenhard B."/>
            <person name="Roest Crollius H."/>
            <person name="Wincker P."/>
            <person name="Chourrout D."/>
        </authorList>
    </citation>
    <scope>NUCLEOTIDE SEQUENCE [LARGE SCALE GENOMIC DNA]</scope>
</reference>
<evidence type="ECO:0000256" key="1">
    <source>
        <dbReference type="SAM" id="MobiDB-lite"/>
    </source>
</evidence>
<organism evidence="2">
    <name type="scientific">Oikopleura dioica</name>
    <name type="common">Tunicate</name>
    <dbReference type="NCBI Taxonomy" id="34765"/>
    <lineage>
        <taxon>Eukaryota</taxon>
        <taxon>Metazoa</taxon>
        <taxon>Chordata</taxon>
        <taxon>Tunicata</taxon>
        <taxon>Appendicularia</taxon>
        <taxon>Copelata</taxon>
        <taxon>Oikopleuridae</taxon>
        <taxon>Oikopleura</taxon>
    </lineage>
</organism>
<dbReference type="InParanoid" id="E4X8X2"/>
<protein>
    <submittedName>
        <fullName evidence="2">Uncharacterized protein</fullName>
    </submittedName>
</protein>
<dbReference type="EMBL" id="FN653030">
    <property type="protein sequence ID" value="CBY18900.1"/>
    <property type="molecule type" value="Genomic_DNA"/>
</dbReference>
<accession>E4X8X2</accession>